<accession>A0A1B8NUT0</accession>
<reference evidence="1 2" key="1">
    <citation type="submission" date="2016-06" db="EMBL/GenBank/DDBJ databases">
        <title>Genome sequence of halotolerant plant growth promoting strain of Halomonas elongata HEK1 isolated from salterns of Rann of Kutch, Gujarat, India.</title>
        <authorList>
            <person name="Gaba S."/>
            <person name="Singh R.N."/>
            <person name="Abrol S."/>
            <person name="Kaushik R."/>
            <person name="Saxena A.K."/>
        </authorList>
    </citation>
    <scope>NUCLEOTIDE SEQUENCE [LARGE SCALE GENOMIC DNA]</scope>
    <source>
        <strain evidence="1 2">HEK1</strain>
    </source>
</reference>
<evidence type="ECO:0000313" key="2">
    <source>
        <dbReference type="Proteomes" id="UP000092504"/>
    </source>
</evidence>
<dbReference type="Proteomes" id="UP000092504">
    <property type="component" value="Unassembled WGS sequence"/>
</dbReference>
<dbReference type="PATRIC" id="fig|2746.7.peg.2870"/>
<evidence type="ECO:0000313" key="1">
    <source>
        <dbReference type="EMBL" id="OBX33760.1"/>
    </source>
</evidence>
<proteinExistence type="predicted"/>
<gene>
    <name evidence="1" type="ORF">A8U91_02802</name>
</gene>
<dbReference type="EMBL" id="MAJD01000002">
    <property type="protein sequence ID" value="OBX33760.1"/>
    <property type="molecule type" value="Genomic_DNA"/>
</dbReference>
<dbReference type="Pfam" id="PF12224">
    <property type="entry name" value="Amidoligase_2"/>
    <property type="match status" value="1"/>
</dbReference>
<organism evidence="1 2">
    <name type="scientific">Halomonas elongata</name>
    <dbReference type="NCBI Taxonomy" id="2746"/>
    <lineage>
        <taxon>Bacteria</taxon>
        <taxon>Pseudomonadati</taxon>
        <taxon>Pseudomonadota</taxon>
        <taxon>Gammaproteobacteria</taxon>
        <taxon>Oceanospirillales</taxon>
        <taxon>Halomonadaceae</taxon>
        <taxon>Halomonas</taxon>
    </lineage>
</organism>
<keyword evidence="1" id="KW-0436">Ligase</keyword>
<dbReference type="AlphaFoldDB" id="A0A1B8NUT0"/>
<protein>
    <submittedName>
        <fullName evidence="1">Putative amidoligase enzyme</fullName>
    </submittedName>
</protein>
<dbReference type="GO" id="GO:0016874">
    <property type="term" value="F:ligase activity"/>
    <property type="evidence" value="ECO:0007669"/>
    <property type="project" value="UniProtKB-KW"/>
</dbReference>
<sequence>MLDPDYQPDLRTLIDDYLEYNPTRNRELDLLPLFAYLDPEHPTNC</sequence>
<dbReference type="InterPro" id="IPR022025">
    <property type="entry name" value="Amidoligase_2"/>
</dbReference>
<comment type="caution">
    <text evidence="1">The sequence shown here is derived from an EMBL/GenBank/DDBJ whole genome shotgun (WGS) entry which is preliminary data.</text>
</comment>
<name>A0A1B8NUT0_HALEL</name>